<protein>
    <submittedName>
        <fullName evidence="3">Hydrocephalus-inducing protein-like</fullName>
    </submittedName>
</protein>
<dbReference type="GO" id="GO:0003341">
    <property type="term" value="P:cilium movement"/>
    <property type="evidence" value="ECO:0007669"/>
    <property type="project" value="TreeGrafter"/>
</dbReference>
<keyword evidence="2" id="KW-1185">Reference proteome</keyword>
<evidence type="ECO:0000313" key="2">
    <source>
        <dbReference type="Proteomes" id="UP000504627"/>
    </source>
</evidence>
<dbReference type="AlphaFoldDB" id="A0A7R5L8Z8"/>
<dbReference type="InterPro" id="IPR013783">
    <property type="entry name" value="Ig-like_fold"/>
</dbReference>
<gene>
    <name evidence="3" type="primary">LOC120325355</name>
</gene>
<evidence type="ECO:0000313" key="3">
    <source>
        <dbReference type="RefSeq" id="XP_039247321.1"/>
    </source>
</evidence>
<dbReference type="InParanoid" id="A0A7R5L8Z8"/>
<dbReference type="PANTHER" id="PTHR23053">
    <property type="entry name" value="DLEC1 DELETED IN LUNG AND ESOPHAGEAL CANCER 1"/>
    <property type="match status" value="1"/>
</dbReference>
<name>A0A7R5L8Z8_9PASS</name>
<dbReference type="PANTHER" id="PTHR23053:SF0">
    <property type="entry name" value="HYDROCEPHALUS-INDUCING PROTEIN HOMOLOG"/>
    <property type="match status" value="1"/>
</dbReference>
<dbReference type="GO" id="GO:0005930">
    <property type="term" value="C:axoneme"/>
    <property type="evidence" value="ECO:0007669"/>
    <property type="project" value="TreeGrafter"/>
</dbReference>
<feature type="compositionally biased region" description="Pro residues" evidence="1">
    <location>
        <begin position="480"/>
        <end position="493"/>
    </location>
</feature>
<dbReference type="GO" id="GO:1904158">
    <property type="term" value="P:axonemal central apparatus assembly"/>
    <property type="evidence" value="ECO:0007669"/>
    <property type="project" value="TreeGrafter"/>
</dbReference>
<dbReference type="Proteomes" id="UP000504627">
    <property type="component" value="Unplaced"/>
</dbReference>
<evidence type="ECO:0000256" key="1">
    <source>
        <dbReference type="SAM" id="MobiDB-lite"/>
    </source>
</evidence>
<feature type="region of interest" description="Disordered" evidence="1">
    <location>
        <begin position="477"/>
        <end position="498"/>
    </location>
</feature>
<dbReference type="Gene3D" id="2.60.40.10">
    <property type="entry name" value="Immunoglobulins"/>
    <property type="match status" value="2"/>
</dbReference>
<dbReference type="GeneID" id="120325355"/>
<accession>A0A7R5L8Z8</accession>
<proteinExistence type="predicted"/>
<sequence>MKQDRLSGAVPRDASRNVLGHIERCDTNTALWVPPKPHNLISHIFKLDPVEMSIPGLSHAFATVTFTPEQKEDYQCTFTASLVSPKSSSMKMKPQQLTFTASGEGHVPQVTVECPGLQSKRGTPVLRFRRLLLGDSQTLPLVLRNNGIIPTKFTVHIMDDKGVFFLKSTQSALRAFHIADMEKDSTGKAKKRPEKPYLLLEHGQSAEFDVFFKPTLAQRLKGKIRVPVSGNSEIDIELVGEDHNDDFTLDNLPGLAEDSQESNAEGNLEDDIIEGKRGEAAKVGHLQPGCAKNIRVTLKSKVPVTIKRPSVNCKVTKIKYQLPPEEVYDWDDRMRTEKWEDTTERLPGARWPLKRRVVKAVPEPPHTIMERSSHEVELVLSAQVDYAEFKLDTVEVQLKQTELFQTEISTFRMSNTGNVALKYCWEENLEEEIPSKSSGRPFSSTQTRDFLSSTAEDLWGRNHARLVQQALLLESTQPQPTQPQPTQPQPTQPQPSLRLSKQLCRSSKGLSSSPEFSPIPVKDPPLFSIEPHCGTIPAGQNQIFCVKFFPTHVGEFKAEMLCR</sequence>
<dbReference type="RefSeq" id="XP_039247321.1">
    <property type="nucleotide sequence ID" value="XM_039391387.1"/>
</dbReference>
<dbReference type="InterPro" id="IPR033305">
    <property type="entry name" value="Hydin-like"/>
</dbReference>
<organism evidence="2 3">
    <name type="scientific">Pipra filicauda</name>
    <name type="common">Wire-tailed manakin</name>
    <dbReference type="NCBI Taxonomy" id="649802"/>
    <lineage>
        <taxon>Eukaryota</taxon>
        <taxon>Metazoa</taxon>
        <taxon>Chordata</taxon>
        <taxon>Craniata</taxon>
        <taxon>Vertebrata</taxon>
        <taxon>Euteleostomi</taxon>
        <taxon>Archelosauria</taxon>
        <taxon>Archosauria</taxon>
        <taxon>Dinosauria</taxon>
        <taxon>Saurischia</taxon>
        <taxon>Theropoda</taxon>
        <taxon>Coelurosauria</taxon>
        <taxon>Aves</taxon>
        <taxon>Neognathae</taxon>
        <taxon>Neoaves</taxon>
        <taxon>Telluraves</taxon>
        <taxon>Australaves</taxon>
        <taxon>Passeriformes</taxon>
        <taxon>Pipridae</taxon>
        <taxon>Pipra</taxon>
    </lineage>
</organism>
<reference evidence="3" key="1">
    <citation type="submission" date="2025-08" db="UniProtKB">
        <authorList>
            <consortium name="RefSeq"/>
        </authorList>
    </citation>
    <scope>IDENTIFICATION</scope>
    <source>
        <tissue evidence="3">Muscle</tissue>
    </source>
</reference>